<dbReference type="Proteomes" id="UP000215214">
    <property type="component" value="Chromosome TJEJU"/>
</dbReference>
<evidence type="ECO:0000313" key="1">
    <source>
        <dbReference type="EMBL" id="SNR14181.1"/>
    </source>
</evidence>
<evidence type="ECO:0000313" key="2">
    <source>
        <dbReference type="Proteomes" id="UP000215214"/>
    </source>
</evidence>
<dbReference type="OrthoDB" id="8613708at2"/>
<sequence length="109" mass="12847">MEINYESIIQLLKLESNKVIEKLRINNTSELINEKKNIENGIKWLKKGMENQIDPNLNIITIPEQITKTPSSEYRLIEDHESDDKKYWTEVKLNNAELRPMSGDFLIMK</sequence>
<proteinExistence type="predicted"/>
<name>A0A238U4Q7_9FLAO</name>
<accession>A0A238U4Q7</accession>
<organism evidence="1 2">
    <name type="scientific">Tenacibaculum jejuense</name>
    <dbReference type="NCBI Taxonomy" id="584609"/>
    <lineage>
        <taxon>Bacteria</taxon>
        <taxon>Pseudomonadati</taxon>
        <taxon>Bacteroidota</taxon>
        <taxon>Flavobacteriia</taxon>
        <taxon>Flavobacteriales</taxon>
        <taxon>Flavobacteriaceae</taxon>
        <taxon>Tenacibaculum</taxon>
    </lineage>
</organism>
<dbReference type="RefSeq" id="WP_095069042.1">
    <property type="nucleotide sequence ID" value="NZ_LT899436.1"/>
</dbReference>
<keyword evidence="2" id="KW-1185">Reference proteome</keyword>
<reference evidence="1 2" key="1">
    <citation type="submission" date="2017-07" db="EMBL/GenBank/DDBJ databases">
        <authorList>
            <person name="Sun Z.S."/>
            <person name="Albrecht U."/>
            <person name="Echele G."/>
            <person name="Lee C.C."/>
        </authorList>
    </citation>
    <scope>NUCLEOTIDE SEQUENCE [LARGE SCALE GENOMIC DNA]</scope>
    <source>
        <strain evidence="2">type strain: KCTC 22618</strain>
    </source>
</reference>
<protein>
    <submittedName>
        <fullName evidence="1">Uncharacterized protein</fullName>
    </submittedName>
</protein>
<gene>
    <name evidence="1" type="ORF">TJEJU_0383</name>
</gene>
<dbReference type="EMBL" id="LT899436">
    <property type="protein sequence ID" value="SNR14181.1"/>
    <property type="molecule type" value="Genomic_DNA"/>
</dbReference>
<dbReference type="KEGG" id="tje:TJEJU_0383"/>
<dbReference type="AlphaFoldDB" id="A0A238U4Q7"/>